<reference evidence="1 2" key="1">
    <citation type="journal article" date="2019" name="Emerg. Microbes Infect.">
        <title>Comprehensive subspecies identification of 175 nontuberculous mycobacteria species based on 7547 genomic profiles.</title>
        <authorList>
            <person name="Matsumoto Y."/>
            <person name="Kinjo T."/>
            <person name="Motooka D."/>
            <person name="Nabeya D."/>
            <person name="Jung N."/>
            <person name="Uechi K."/>
            <person name="Horii T."/>
            <person name="Iida T."/>
            <person name="Fujita J."/>
            <person name="Nakamura S."/>
        </authorList>
    </citation>
    <scope>NUCLEOTIDE SEQUENCE [LARGE SCALE GENOMIC DNA]</scope>
    <source>
        <strain evidence="1 2">JCM 6377</strain>
    </source>
</reference>
<dbReference type="Proteomes" id="UP000465302">
    <property type="component" value="Unassembled WGS sequence"/>
</dbReference>
<organism evidence="1 2">
    <name type="scientific">Mycolicibacterium agri</name>
    <name type="common">Mycobacterium agri</name>
    <dbReference type="NCBI Taxonomy" id="36811"/>
    <lineage>
        <taxon>Bacteria</taxon>
        <taxon>Bacillati</taxon>
        <taxon>Actinomycetota</taxon>
        <taxon>Actinomycetes</taxon>
        <taxon>Mycobacteriales</taxon>
        <taxon>Mycobacteriaceae</taxon>
        <taxon>Mycolicibacterium</taxon>
    </lineage>
</organism>
<sequence length="530" mass="55032">MSNQAVSTSMTGALATPHALASEAGMQAYRDGGNAIDAAIVAAAVLTVVYPHNVALGGDLIALVRTPDGEVRCVNASGWTGAATDVGKLRAGNGKWLPIRGAESVTVPGGVRGWEALRGFGARLSWARTLAPAESAASNGVPVAPSLASHITDPENADLFGSEDFDRVFAPSGRSLRVGDLFTQPALADSFAALRDGGPDTFYQGGIAERCISYLRSRGSWLTVEDFADFEAEVVEPISTPFRGLTVLTSPPNTHGLLLLRALRAVDELPITDPLGAGLGTLMRVFHRSNALRASHVGDPRFVEVDVSALMKDGLDVLEELGAAANGPTAVPHGDTVGVSAADSDGYVVSLIQSVYHAFGSGLIDPETGILFHNRGTSFALDSDSPNVIAPRKRPLHTLMPVMTLEEREPRHVLSTMGGQGQPQILAQILLGALDGAGAESAVAAPRAVVGLQTDGATVDSVTIESNLSTMARDSIQRSGLTPIDVAPHTEALGHANVIVIDADGTLAAASDPRSDGAAVVAHYPRRVEP</sequence>
<evidence type="ECO:0000313" key="2">
    <source>
        <dbReference type="Proteomes" id="UP000465302"/>
    </source>
</evidence>
<dbReference type="PRINTS" id="PR01210">
    <property type="entry name" value="GGTRANSPTASE"/>
</dbReference>
<name>A0A7I9W2B2_MYCAG</name>
<evidence type="ECO:0000313" key="1">
    <source>
        <dbReference type="EMBL" id="GFG51825.1"/>
    </source>
</evidence>
<dbReference type="RefSeq" id="WP_234816146.1">
    <property type="nucleotide sequence ID" value="NZ_BLKS01000001.1"/>
</dbReference>
<dbReference type="AlphaFoldDB" id="A0A7I9W2B2"/>
<dbReference type="PANTHER" id="PTHR43881">
    <property type="entry name" value="GAMMA-GLUTAMYLTRANSPEPTIDASE (AFU_ORTHOLOGUE AFUA_4G13580)"/>
    <property type="match status" value="1"/>
</dbReference>
<proteinExistence type="predicted"/>
<dbReference type="Pfam" id="PF01019">
    <property type="entry name" value="G_glu_transpept"/>
    <property type="match status" value="1"/>
</dbReference>
<dbReference type="Gene3D" id="3.60.20.40">
    <property type="match status" value="1"/>
</dbReference>
<dbReference type="InterPro" id="IPR043137">
    <property type="entry name" value="GGT_ssub_C"/>
</dbReference>
<dbReference type="InterPro" id="IPR029055">
    <property type="entry name" value="Ntn_hydrolases_N"/>
</dbReference>
<dbReference type="SUPFAM" id="SSF56235">
    <property type="entry name" value="N-terminal nucleophile aminohydrolases (Ntn hydrolases)"/>
    <property type="match status" value="1"/>
</dbReference>
<gene>
    <name evidence="1" type="primary">ggt_2</name>
    <name evidence="1" type="ORF">MAGR_32660</name>
</gene>
<comment type="caution">
    <text evidence="1">The sequence shown here is derived from an EMBL/GenBank/DDBJ whole genome shotgun (WGS) entry which is preliminary data.</text>
</comment>
<dbReference type="EMBL" id="BLKS01000001">
    <property type="protein sequence ID" value="GFG51825.1"/>
    <property type="molecule type" value="Genomic_DNA"/>
</dbReference>
<protein>
    <submittedName>
        <fullName evidence="1">Gamma-glutamyltranspeptidase</fullName>
    </submittedName>
</protein>
<dbReference type="PANTHER" id="PTHR43881:SF1">
    <property type="entry name" value="GAMMA-GLUTAMYLTRANSPEPTIDASE (AFU_ORTHOLOGUE AFUA_4G13580)"/>
    <property type="match status" value="1"/>
</dbReference>
<accession>A0A7I9W2B2</accession>
<dbReference type="Gene3D" id="1.10.246.230">
    <property type="match status" value="1"/>
</dbReference>
<dbReference type="InterPro" id="IPR052896">
    <property type="entry name" value="GGT-like_enzyme"/>
</dbReference>